<protein>
    <recommendedName>
        <fullName evidence="4">Cyclin N-terminal domain-containing protein</fullName>
    </recommendedName>
</protein>
<feature type="compositionally biased region" description="Polar residues" evidence="1">
    <location>
        <begin position="37"/>
        <end position="46"/>
    </location>
</feature>
<keyword evidence="3" id="KW-1185">Reference proteome</keyword>
<accession>A0AA40K5F3</accession>
<gene>
    <name evidence="2" type="ORF">B0T18DRAFT_391037</name>
</gene>
<feature type="compositionally biased region" description="Acidic residues" evidence="1">
    <location>
        <begin position="8"/>
        <end position="18"/>
    </location>
</feature>
<dbReference type="AlphaFoldDB" id="A0AA40K5F3"/>
<name>A0AA40K5F3_9PEZI</name>
<evidence type="ECO:0000313" key="2">
    <source>
        <dbReference type="EMBL" id="KAK0746623.1"/>
    </source>
</evidence>
<dbReference type="Proteomes" id="UP001172155">
    <property type="component" value="Unassembled WGS sequence"/>
</dbReference>
<dbReference type="EMBL" id="JAUKUD010000004">
    <property type="protein sequence ID" value="KAK0746623.1"/>
    <property type="molecule type" value="Genomic_DNA"/>
</dbReference>
<dbReference type="InterPro" id="IPR036915">
    <property type="entry name" value="Cyclin-like_sf"/>
</dbReference>
<evidence type="ECO:0008006" key="4">
    <source>
        <dbReference type="Google" id="ProtNLM"/>
    </source>
</evidence>
<evidence type="ECO:0000256" key="1">
    <source>
        <dbReference type="SAM" id="MobiDB-lite"/>
    </source>
</evidence>
<sequence>MGKRRDDDYSDDDFDDEYFSQTYRPLSNLPTPPPSSRDSTAAQSPRSLLEDGGLLDSELLGPAVHLINLVPPAASLTTPSVPLVHQMLVRADLPFDTLALAVCILDSLSSRFSLSWRLLCPPAPLWPSLIASTDSAKRHTISGGPRVLGAGVGAGGGSCSQLLHIDCVNPEVIVLAALMIAVKFLDDHQERTRFYRTAWGDDMWTCEQINVTERCIMENLGYRLLPLWDPGLIADAIHDMGKAGRQFLLPPPTHPGSAAAVAAAAAHTRSISTGGKAFSGRGMLLTPVETPISETAPTTTYGP</sequence>
<feature type="region of interest" description="Disordered" evidence="1">
    <location>
        <begin position="1"/>
        <end position="46"/>
    </location>
</feature>
<comment type="caution">
    <text evidence="2">The sequence shown here is derived from an EMBL/GenBank/DDBJ whole genome shotgun (WGS) entry which is preliminary data.</text>
</comment>
<evidence type="ECO:0000313" key="3">
    <source>
        <dbReference type="Proteomes" id="UP001172155"/>
    </source>
</evidence>
<dbReference type="SUPFAM" id="SSF47954">
    <property type="entry name" value="Cyclin-like"/>
    <property type="match status" value="1"/>
</dbReference>
<dbReference type="Gene3D" id="1.10.472.10">
    <property type="entry name" value="Cyclin-like"/>
    <property type="match status" value="1"/>
</dbReference>
<organism evidence="2 3">
    <name type="scientific">Schizothecium vesticola</name>
    <dbReference type="NCBI Taxonomy" id="314040"/>
    <lineage>
        <taxon>Eukaryota</taxon>
        <taxon>Fungi</taxon>
        <taxon>Dikarya</taxon>
        <taxon>Ascomycota</taxon>
        <taxon>Pezizomycotina</taxon>
        <taxon>Sordariomycetes</taxon>
        <taxon>Sordariomycetidae</taxon>
        <taxon>Sordariales</taxon>
        <taxon>Schizotheciaceae</taxon>
        <taxon>Schizothecium</taxon>
    </lineage>
</organism>
<proteinExistence type="predicted"/>
<reference evidence="2" key="1">
    <citation type="submission" date="2023-06" db="EMBL/GenBank/DDBJ databases">
        <title>Genome-scale phylogeny and comparative genomics of the fungal order Sordariales.</title>
        <authorList>
            <consortium name="Lawrence Berkeley National Laboratory"/>
            <person name="Hensen N."/>
            <person name="Bonometti L."/>
            <person name="Westerberg I."/>
            <person name="Brannstrom I.O."/>
            <person name="Guillou S."/>
            <person name="Cros-Aarteil S."/>
            <person name="Calhoun S."/>
            <person name="Haridas S."/>
            <person name="Kuo A."/>
            <person name="Mondo S."/>
            <person name="Pangilinan J."/>
            <person name="Riley R."/>
            <person name="LaButti K."/>
            <person name="Andreopoulos B."/>
            <person name="Lipzen A."/>
            <person name="Chen C."/>
            <person name="Yanf M."/>
            <person name="Daum C."/>
            <person name="Ng V."/>
            <person name="Clum A."/>
            <person name="Steindorff A."/>
            <person name="Ohm R."/>
            <person name="Martin F."/>
            <person name="Silar P."/>
            <person name="Natvig D."/>
            <person name="Lalanne C."/>
            <person name="Gautier V."/>
            <person name="Ament-velasquez S.L."/>
            <person name="Kruys A."/>
            <person name="Hutchinson M.I."/>
            <person name="Powell A.J."/>
            <person name="Barry K."/>
            <person name="Miller A.N."/>
            <person name="Grigoriev I.V."/>
            <person name="Debuchy R."/>
            <person name="Gladieux P."/>
            <person name="Thoren M.H."/>
            <person name="Johannesson H."/>
        </authorList>
    </citation>
    <scope>NUCLEOTIDE SEQUENCE</scope>
    <source>
        <strain evidence="2">SMH3187-1</strain>
    </source>
</reference>